<evidence type="ECO:0000259" key="4">
    <source>
        <dbReference type="Pfam" id="PF20990"/>
    </source>
</evidence>
<protein>
    <submittedName>
        <fullName evidence="5">DUF2207 domain-containing protein</fullName>
    </submittedName>
</protein>
<dbReference type="Pfam" id="PF09972">
    <property type="entry name" value="DUF2207"/>
    <property type="match status" value="1"/>
</dbReference>
<comment type="caution">
    <text evidence="5">The sequence shown here is derived from an EMBL/GenBank/DDBJ whole genome shotgun (WGS) entry which is preliminary data.</text>
</comment>
<keyword evidence="1" id="KW-1133">Transmembrane helix</keyword>
<dbReference type="AlphaFoldDB" id="A0A4Z0GYI3"/>
<name>A0A4Z0GYI3_9BACI</name>
<feature type="transmembrane region" description="Helical" evidence="1">
    <location>
        <begin position="422"/>
        <end position="442"/>
    </location>
</feature>
<dbReference type="EMBL" id="SRJC01000003">
    <property type="protein sequence ID" value="TGB02416.1"/>
    <property type="molecule type" value="Genomic_DNA"/>
</dbReference>
<keyword evidence="1" id="KW-0812">Transmembrane</keyword>
<feature type="domain" description="DUF2207" evidence="3">
    <location>
        <begin position="28"/>
        <end position="193"/>
    </location>
</feature>
<evidence type="ECO:0000256" key="2">
    <source>
        <dbReference type="SAM" id="SignalP"/>
    </source>
</evidence>
<dbReference type="InterPro" id="IPR018702">
    <property type="entry name" value="DUF2207"/>
</dbReference>
<dbReference type="STRING" id="192814.GCA_900166575_03280"/>
<keyword evidence="2" id="KW-0732">Signal</keyword>
<feature type="chain" id="PRO_5021376360" evidence="2">
    <location>
        <begin position="25"/>
        <end position="555"/>
    </location>
</feature>
<proteinExistence type="predicted"/>
<accession>A0A4Z0GYI3</accession>
<evidence type="ECO:0000313" key="6">
    <source>
        <dbReference type="Proteomes" id="UP000297982"/>
    </source>
</evidence>
<evidence type="ECO:0000313" key="5">
    <source>
        <dbReference type="EMBL" id="TGB02416.1"/>
    </source>
</evidence>
<dbReference type="Proteomes" id="UP000297982">
    <property type="component" value="Unassembled WGS sequence"/>
</dbReference>
<evidence type="ECO:0000256" key="1">
    <source>
        <dbReference type="SAM" id="Phobius"/>
    </source>
</evidence>
<dbReference type="InterPro" id="IPR048389">
    <property type="entry name" value="YciQ-like_C"/>
</dbReference>
<reference evidence="5 6" key="1">
    <citation type="journal article" date="2003" name="Int. J. Syst. Evol. Microbiol.">
        <title>Halobacillus salinus sp. nov., isolated from a salt lake on the coast of the East Sea in Korea.</title>
        <authorList>
            <person name="Yoon J.H."/>
            <person name="Kang K.H."/>
            <person name="Park Y.H."/>
        </authorList>
    </citation>
    <scope>NUCLEOTIDE SEQUENCE [LARGE SCALE GENOMIC DNA]</scope>
    <source>
        <strain evidence="5 6">HSL-3</strain>
    </source>
</reference>
<gene>
    <name evidence="5" type="ORF">E4663_13830</name>
</gene>
<feature type="transmembrane region" description="Helical" evidence="1">
    <location>
        <begin position="397"/>
        <end position="416"/>
    </location>
</feature>
<feature type="signal peptide" evidence="2">
    <location>
        <begin position="1"/>
        <end position="24"/>
    </location>
</feature>
<dbReference type="RefSeq" id="WP_135328045.1">
    <property type="nucleotide sequence ID" value="NZ_SRJC01000003.1"/>
</dbReference>
<dbReference type="Pfam" id="PF20990">
    <property type="entry name" value="DUF2207_C"/>
    <property type="match status" value="1"/>
</dbReference>
<organism evidence="5 6">
    <name type="scientific">Halobacillus salinus</name>
    <dbReference type="NCBI Taxonomy" id="192814"/>
    <lineage>
        <taxon>Bacteria</taxon>
        <taxon>Bacillati</taxon>
        <taxon>Bacillota</taxon>
        <taxon>Bacilli</taxon>
        <taxon>Bacillales</taxon>
        <taxon>Bacillaceae</taxon>
        <taxon>Halobacillus</taxon>
    </lineage>
</organism>
<evidence type="ECO:0000259" key="3">
    <source>
        <dbReference type="Pfam" id="PF09972"/>
    </source>
</evidence>
<keyword evidence="1" id="KW-0472">Membrane</keyword>
<sequence>MIKRQVSAIIMVLAVILFPTQVFAVEFDIEKSTIEANLQENAAVEVTEQHTYTFEGEFNGITRALFPKEGTSIQDVHATENGKNLEIGQDDNTYKVYRPGEDETFTITLTYTIENGADVYNDVAEFYWPFFDQRNESTFEDLTITVTPPEPATDPIAFGYDQAYGTESINDQGSVTFSLGEVSGGSNGDVRVAYDASLFPAADVAADKDMRQDILEAKQSLENEATALAKRKKFMNTIAPYVLGAFLVVGVGLMIHRLRKRRETEHELDRQAASTSPFPKDAMSLPGMVSFMNHGVLSTNAMTASLLDLVRKGLVEQVSEKEFRLLHRRTDYKHEDILIEWLFDEIADGRELDLEDLKDYAANKKKRDVYQRFYERWKYAVQEEVRRMPLRDEGGKVWRTVSGIAAFAMVPFAIIFPISDLFGWMFASIALLVFFLLFSIFYRPLSVEGLRIHNQLAPLKWSEKWKDWEHDDQIPAMLFQVAMGRRDNMLKEQMPNSWRPATSQSDWIVYLALASLLQEDFETANTSAAVAGAGITSSGNSAGGVGGGGGGAGGF</sequence>
<feature type="transmembrane region" description="Helical" evidence="1">
    <location>
        <begin position="238"/>
        <end position="255"/>
    </location>
</feature>
<keyword evidence="6" id="KW-1185">Reference proteome</keyword>
<feature type="domain" description="Predicted membrane protein YciQ-like C-terminal" evidence="4">
    <location>
        <begin position="297"/>
        <end position="457"/>
    </location>
</feature>